<comment type="caution">
    <text evidence="1">The sequence shown here is derived from an EMBL/GenBank/DDBJ whole genome shotgun (WGS) entry which is preliminary data.</text>
</comment>
<sequence>MSLLPIASPLPAGCSYYKHECITSASALRPFGQLYSRKTENSSKGQLQVISKTGPQKVFSHTSRPPDAAFPYPRRKNGIRLQTAASVCFKVFKVKPVHCTYGDSVANANFRIVAPQAEPAPKPGCYISEFPAFPAIEAQINQTDNSLSERTVSPMPLLTGSDQFDVAWAEGNQYPYNYSHNTDTTGALQRYTDPLPVIATPQVPLDSEYWPETAEPLRIPQFLANTPNSGFIMSQPPISYESSSFNLPPSSTSHSSHFTSFNSFEESTTVDPDTRFDLSLAPHGLDESAAEGDTQPWDGLGGFEIDLFLQQMYSFLF</sequence>
<organism evidence="1 2">
    <name type="scientific">Panaeolus cyanescens</name>
    <dbReference type="NCBI Taxonomy" id="181874"/>
    <lineage>
        <taxon>Eukaryota</taxon>
        <taxon>Fungi</taxon>
        <taxon>Dikarya</taxon>
        <taxon>Basidiomycota</taxon>
        <taxon>Agaricomycotina</taxon>
        <taxon>Agaricomycetes</taxon>
        <taxon>Agaricomycetidae</taxon>
        <taxon>Agaricales</taxon>
        <taxon>Agaricineae</taxon>
        <taxon>Galeropsidaceae</taxon>
        <taxon>Panaeolus</taxon>
    </lineage>
</organism>
<keyword evidence="2" id="KW-1185">Reference proteome</keyword>
<proteinExistence type="predicted"/>
<dbReference type="AlphaFoldDB" id="A0A409VGS9"/>
<gene>
    <name evidence="1" type="ORF">CVT24_010795</name>
</gene>
<evidence type="ECO:0000313" key="2">
    <source>
        <dbReference type="Proteomes" id="UP000284842"/>
    </source>
</evidence>
<evidence type="ECO:0000313" key="1">
    <source>
        <dbReference type="EMBL" id="PPQ65464.1"/>
    </source>
</evidence>
<name>A0A409VGS9_9AGAR</name>
<dbReference type="Proteomes" id="UP000284842">
    <property type="component" value="Unassembled WGS sequence"/>
</dbReference>
<dbReference type="EMBL" id="NHTK01006065">
    <property type="protein sequence ID" value="PPQ65464.1"/>
    <property type="molecule type" value="Genomic_DNA"/>
</dbReference>
<protein>
    <submittedName>
        <fullName evidence="1">Uncharacterized protein</fullName>
    </submittedName>
</protein>
<accession>A0A409VGS9</accession>
<reference evidence="1 2" key="1">
    <citation type="journal article" date="2018" name="Evol. Lett.">
        <title>Horizontal gene cluster transfer increased hallucinogenic mushroom diversity.</title>
        <authorList>
            <person name="Reynolds H.T."/>
            <person name="Vijayakumar V."/>
            <person name="Gluck-Thaler E."/>
            <person name="Korotkin H.B."/>
            <person name="Matheny P.B."/>
            <person name="Slot J.C."/>
        </authorList>
    </citation>
    <scope>NUCLEOTIDE SEQUENCE [LARGE SCALE GENOMIC DNA]</scope>
    <source>
        <strain evidence="1 2">2629</strain>
    </source>
</reference>
<dbReference type="InParanoid" id="A0A409VGS9"/>